<evidence type="ECO:0000313" key="3">
    <source>
        <dbReference type="Proteomes" id="UP000478052"/>
    </source>
</evidence>
<dbReference type="InterPro" id="IPR008906">
    <property type="entry name" value="HATC_C_dom"/>
</dbReference>
<reference evidence="2 3" key="1">
    <citation type="submission" date="2019-08" db="EMBL/GenBank/DDBJ databases">
        <title>Whole genome of Aphis craccivora.</title>
        <authorList>
            <person name="Voronova N.V."/>
            <person name="Shulinski R.S."/>
            <person name="Bandarenka Y.V."/>
            <person name="Zhorov D.G."/>
            <person name="Warner D."/>
        </authorList>
    </citation>
    <scope>NUCLEOTIDE SEQUENCE [LARGE SCALE GENOMIC DNA]</scope>
    <source>
        <strain evidence="2">180601</strain>
        <tissue evidence="2">Whole Body</tissue>
    </source>
</reference>
<dbReference type="InterPro" id="IPR012337">
    <property type="entry name" value="RNaseH-like_sf"/>
</dbReference>
<dbReference type="AlphaFoldDB" id="A0A6G0WVA7"/>
<feature type="non-terminal residue" evidence="2">
    <location>
        <position position="1"/>
    </location>
</feature>
<dbReference type="Proteomes" id="UP000478052">
    <property type="component" value="Unassembled WGS sequence"/>
</dbReference>
<dbReference type="PANTHER" id="PTHR45749">
    <property type="match status" value="1"/>
</dbReference>
<evidence type="ECO:0000259" key="1">
    <source>
        <dbReference type="Pfam" id="PF05699"/>
    </source>
</evidence>
<protein>
    <submittedName>
        <fullName evidence="2">TTF-type domain-containing protein</fullName>
    </submittedName>
</protein>
<organism evidence="2 3">
    <name type="scientific">Aphis craccivora</name>
    <name type="common">Cowpea aphid</name>
    <dbReference type="NCBI Taxonomy" id="307492"/>
    <lineage>
        <taxon>Eukaryota</taxon>
        <taxon>Metazoa</taxon>
        <taxon>Ecdysozoa</taxon>
        <taxon>Arthropoda</taxon>
        <taxon>Hexapoda</taxon>
        <taxon>Insecta</taxon>
        <taxon>Pterygota</taxon>
        <taxon>Neoptera</taxon>
        <taxon>Paraneoptera</taxon>
        <taxon>Hemiptera</taxon>
        <taxon>Sternorrhyncha</taxon>
        <taxon>Aphidomorpha</taxon>
        <taxon>Aphidoidea</taxon>
        <taxon>Aphididae</taxon>
        <taxon>Aphidini</taxon>
        <taxon>Aphis</taxon>
        <taxon>Aphis</taxon>
    </lineage>
</organism>
<dbReference type="OrthoDB" id="6599302at2759"/>
<dbReference type="SUPFAM" id="SSF53098">
    <property type="entry name" value="Ribonuclease H-like"/>
    <property type="match status" value="1"/>
</dbReference>
<dbReference type="EMBL" id="VUJU01008398">
    <property type="protein sequence ID" value="KAF0731468.1"/>
    <property type="molecule type" value="Genomic_DNA"/>
</dbReference>
<name>A0A6G0WVA7_APHCR</name>
<comment type="caution">
    <text evidence="2">The sequence shown here is derived from an EMBL/GenBank/DDBJ whole genome shotgun (WGS) entry which is preliminary data.</text>
</comment>
<dbReference type="Pfam" id="PF05699">
    <property type="entry name" value="Dimer_Tnp_hAT"/>
    <property type="match status" value="1"/>
</dbReference>
<sequence>INTYYAIIDNLHSELERRKFYYDEANKKFNFLFQIIKLSPSEVYKKAEILQNIYTNDLSSSFANECIQFRSYLMSLTENIRPKTVMDICKMIRTEKLQELFPYVDIALRMYLCCPTSNCSAERSFSALKRVKSYLRSRMTNDRLNRLAILSIESALTMNMNFYDIINTFAKQNSRRKL</sequence>
<evidence type="ECO:0000313" key="2">
    <source>
        <dbReference type="EMBL" id="KAF0731468.1"/>
    </source>
</evidence>
<feature type="non-terminal residue" evidence="2">
    <location>
        <position position="178"/>
    </location>
</feature>
<keyword evidence="3" id="KW-1185">Reference proteome</keyword>
<dbReference type="PANTHER" id="PTHR45749:SF23">
    <property type="entry name" value="ZINC FINGER MYM-TYPE PROTEIN 1-LIKE"/>
    <property type="match status" value="1"/>
</dbReference>
<proteinExistence type="predicted"/>
<dbReference type="GO" id="GO:0046983">
    <property type="term" value="F:protein dimerization activity"/>
    <property type="evidence" value="ECO:0007669"/>
    <property type="project" value="InterPro"/>
</dbReference>
<accession>A0A6G0WVA7</accession>
<feature type="domain" description="HAT C-terminal dimerisation" evidence="1">
    <location>
        <begin position="78"/>
        <end position="155"/>
    </location>
</feature>
<gene>
    <name evidence="2" type="ORF">FWK35_00022141</name>
</gene>